<comment type="caution">
    <text evidence="1">The sequence shown here is derived from an EMBL/GenBank/DDBJ whole genome shotgun (WGS) entry which is preliminary data.</text>
</comment>
<dbReference type="PANTHER" id="PTHR46701:SF7">
    <property type="entry name" value="GLYCOSYLTRANSFERASE-LIKE KOBITO 1"/>
    <property type="match status" value="1"/>
</dbReference>
<dbReference type="InterPro" id="IPR044224">
    <property type="entry name" value="KOBITO1-like"/>
</dbReference>
<proteinExistence type="predicted"/>
<dbReference type="PANTHER" id="PTHR46701">
    <property type="entry name" value="GLYCOSYLTRANSFERASE-LIKE KOBITO 1"/>
    <property type="match status" value="1"/>
</dbReference>
<reference evidence="1" key="1">
    <citation type="submission" date="2021-07" db="EMBL/GenBank/DDBJ databases">
        <title>Elsinoe batatas strain:CRI-CJ2 Genome sequencing and assembly.</title>
        <authorList>
            <person name="Huang L."/>
        </authorList>
    </citation>
    <scope>NUCLEOTIDE SEQUENCE</scope>
    <source>
        <strain evidence="1">CRI-CJ2</strain>
    </source>
</reference>
<name>A0A8K0L790_9PEZI</name>
<dbReference type="GO" id="GO:0030244">
    <property type="term" value="P:cellulose biosynthetic process"/>
    <property type="evidence" value="ECO:0007669"/>
    <property type="project" value="InterPro"/>
</dbReference>
<sequence length="313" mass="35783">MSVALVTTGLAPGLGFSTWLAYYLQYVSLIIIYADSLASQRQFANLIGEDLPVYVFLGSTKSPEMSPESRIMLRQDENLADAIDLLLNGPLNYDISWLLHLDTDELLYFPSQTSKWDFDALAQGAPALHFSNYEAIPLSHPVTDPFEECTNFLLNSRENKFTAYGNGKSAVRLKPGIKPNGPHRFRGWGMRESECKVPAEDAVVLHYPTPDYESWKAKFQRYGKFPDYWYGDEKMPNRMGFMLKSRDVVARAEETGEWEEARRWFGEWTFGEERLREGREKGLVGVFEPLREREGSVMESFDEAEVVTAKDEL</sequence>
<accession>A0A8K0L790</accession>
<evidence type="ECO:0000313" key="2">
    <source>
        <dbReference type="Proteomes" id="UP000809789"/>
    </source>
</evidence>
<keyword evidence="2" id="KW-1185">Reference proteome</keyword>
<protein>
    <submittedName>
        <fullName evidence="1">Uncharacterized protein</fullName>
    </submittedName>
</protein>
<organism evidence="1 2">
    <name type="scientific">Elsinoe batatas</name>
    <dbReference type="NCBI Taxonomy" id="2601811"/>
    <lineage>
        <taxon>Eukaryota</taxon>
        <taxon>Fungi</taxon>
        <taxon>Dikarya</taxon>
        <taxon>Ascomycota</taxon>
        <taxon>Pezizomycotina</taxon>
        <taxon>Dothideomycetes</taxon>
        <taxon>Dothideomycetidae</taxon>
        <taxon>Myriangiales</taxon>
        <taxon>Elsinoaceae</taxon>
        <taxon>Elsinoe</taxon>
    </lineage>
</organism>
<evidence type="ECO:0000313" key="1">
    <source>
        <dbReference type="EMBL" id="KAG8629769.1"/>
    </source>
</evidence>
<dbReference type="OrthoDB" id="433309at2759"/>
<dbReference type="AlphaFoldDB" id="A0A8K0L790"/>
<dbReference type="Proteomes" id="UP000809789">
    <property type="component" value="Unassembled WGS sequence"/>
</dbReference>
<dbReference type="EMBL" id="JAESVG020000002">
    <property type="protein sequence ID" value="KAG8629769.1"/>
    <property type="molecule type" value="Genomic_DNA"/>
</dbReference>
<gene>
    <name evidence="1" type="ORF">KVT40_001388</name>
</gene>